<dbReference type="InterPro" id="IPR050088">
    <property type="entry name" value="IspD/TarI_cytidylyltransf_bact"/>
</dbReference>
<dbReference type="PANTHER" id="PTHR32125">
    <property type="entry name" value="2-C-METHYL-D-ERYTHRITOL 4-PHOSPHATE CYTIDYLYLTRANSFERASE, CHLOROPLASTIC"/>
    <property type="match status" value="1"/>
</dbReference>
<keyword evidence="2 3" id="KW-0548">Nucleotidyltransferase</keyword>
<protein>
    <recommendedName>
        <fullName evidence="3">2-C-methyl-D-erythritol 4-phosphate cytidylyltransferase</fullName>
        <ecNumber evidence="3">2.7.7.60</ecNumber>
    </recommendedName>
    <alternativeName>
        <fullName evidence="3">4-diphosphocytidyl-2C-methyl-D-erythritol synthase</fullName>
    </alternativeName>
    <alternativeName>
        <fullName evidence="3">MEP cytidylyltransferase</fullName>
        <shortName evidence="3">MCT</shortName>
    </alternativeName>
</protein>
<comment type="caution">
    <text evidence="3">Lacks conserved residue(s) required for the propagation of feature annotation.</text>
</comment>
<keyword evidence="1 3" id="KW-0808">Transferase</keyword>
<dbReference type="eggNOG" id="COG1211">
    <property type="taxonomic scope" value="Bacteria"/>
</dbReference>
<sequence>MGAGIPKQYLSLTGQTLAEHTLNRLLSFAPIHKVVVAVSGDDPWWPTLSVSRHPRIQTVNGGDTRAASVRNGVAAVIEEGGEDAWVLVHDMARPLVRLSDIQLLLDQAGDRGAILALPVVDTIKQADASQYIKSTLDRECIWRALTPQLFPARGLLGALQGDLDGITDEASAMEKNGWQPALVAGHSDNIKVTVPDDLPLARFYLSRQRGDDNDEGGQW</sequence>
<reference evidence="4 5" key="1">
    <citation type="journal article" date="2006" name="Nat. Biotechnol.">
        <title>Genome sequence of the ubiquitous hydrocarbon-degrading marine bacterium Alcanivorax borkumensis.</title>
        <authorList>
            <person name="Schneiker S."/>
            <person name="Martins dos Santos V.A.P."/>
            <person name="Bartels D."/>
            <person name="Bekel T."/>
            <person name="Brecht M."/>
            <person name="Buhrmester J."/>
            <person name="Chernikova T.N."/>
            <person name="Denaro R."/>
            <person name="Ferrer M."/>
            <person name="Gertler C."/>
            <person name="Goesmann A."/>
            <person name="Golyshina O.V."/>
            <person name="Kaminski F."/>
            <person name="Khachane A.N."/>
            <person name="Lang S."/>
            <person name="Linke B."/>
            <person name="McHardy A.C."/>
            <person name="Meyer F."/>
            <person name="Nechitaylo T."/>
            <person name="Puehler A."/>
            <person name="Regenhardt D."/>
            <person name="Rupp O."/>
            <person name="Sabirova J.S."/>
            <person name="Selbitschka W."/>
            <person name="Yakimov M.M."/>
            <person name="Timmis K.N."/>
            <person name="Vorhoelter F.-J."/>
            <person name="Weidner S."/>
            <person name="Kaiser O."/>
            <person name="Golyshin P.N."/>
        </authorList>
    </citation>
    <scope>NUCLEOTIDE SEQUENCE [LARGE SCALE GENOMIC DNA]</scope>
    <source>
        <strain evidence="5">ATCC 700651 / DSM 11573 / NCIMB 13689 / SK2</strain>
    </source>
</reference>
<dbReference type="InterPro" id="IPR034683">
    <property type="entry name" value="IspD/TarI"/>
</dbReference>
<comment type="pathway">
    <text evidence="3">Isoprenoid biosynthesis; isopentenyl diphosphate biosynthesis via DXP pathway; isopentenyl diphosphate from 1-deoxy-D-xylulose 5-phosphate: step 2/6.</text>
</comment>
<accession>Q0VQD4</accession>
<dbReference type="CDD" id="cd02516">
    <property type="entry name" value="CDP-ME_synthetase"/>
    <property type="match status" value="1"/>
</dbReference>
<dbReference type="KEGG" id="abo:ABO_1166"/>
<dbReference type="SUPFAM" id="SSF53448">
    <property type="entry name" value="Nucleotide-diphospho-sugar transferases"/>
    <property type="match status" value="1"/>
</dbReference>
<dbReference type="Pfam" id="PF01128">
    <property type="entry name" value="IspD"/>
    <property type="match status" value="1"/>
</dbReference>
<dbReference type="EMBL" id="AM286690">
    <property type="protein sequence ID" value="CAL16614.1"/>
    <property type="molecule type" value="Genomic_DNA"/>
</dbReference>
<dbReference type="EC" id="2.7.7.60" evidence="3"/>
<evidence type="ECO:0000256" key="1">
    <source>
        <dbReference type="ARBA" id="ARBA00022679"/>
    </source>
</evidence>
<evidence type="ECO:0000256" key="3">
    <source>
        <dbReference type="HAMAP-Rule" id="MF_00108"/>
    </source>
</evidence>
<dbReference type="Gene3D" id="3.90.550.10">
    <property type="entry name" value="Spore Coat Polysaccharide Biosynthesis Protein SpsA, Chain A"/>
    <property type="match status" value="1"/>
</dbReference>
<gene>
    <name evidence="3 4" type="primary">ispD</name>
    <name evidence="4" type="ordered locus">ABO_1166</name>
</gene>
<feature type="site" description="Positions MEP for the nucleophilic attack" evidence="3">
    <location>
        <position position="138"/>
    </location>
</feature>
<comment type="function">
    <text evidence="3">Catalyzes the formation of 4-diphosphocytidyl-2-C-methyl-D-erythritol from CTP and 2-C-methyl-D-erythritol 4-phosphate (MEP).</text>
</comment>
<dbReference type="Proteomes" id="UP000008871">
    <property type="component" value="Chromosome"/>
</dbReference>
<feature type="site" description="Positions MEP for the nucleophilic attack" evidence="3">
    <location>
        <position position="191"/>
    </location>
</feature>
<evidence type="ECO:0000313" key="4">
    <source>
        <dbReference type="EMBL" id="CAL16614.1"/>
    </source>
</evidence>
<dbReference type="InterPro" id="IPR029044">
    <property type="entry name" value="Nucleotide-diphossugar_trans"/>
</dbReference>
<evidence type="ECO:0000313" key="5">
    <source>
        <dbReference type="Proteomes" id="UP000008871"/>
    </source>
</evidence>
<dbReference type="NCBIfam" id="TIGR00453">
    <property type="entry name" value="ispD"/>
    <property type="match status" value="1"/>
</dbReference>
<dbReference type="PANTHER" id="PTHR32125:SF4">
    <property type="entry name" value="2-C-METHYL-D-ERYTHRITOL 4-PHOSPHATE CYTIDYLYLTRANSFERASE, CHLOROPLASTIC"/>
    <property type="match status" value="1"/>
</dbReference>
<dbReference type="UniPathway" id="UPA00056">
    <property type="reaction ID" value="UER00093"/>
</dbReference>
<dbReference type="HAMAP" id="MF_00108">
    <property type="entry name" value="IspD"/>
    <property type="match status" value="1"/>
</dbReference>
<proteinExistence type="inferred from homology"/>
<keyword evidence="5" id="KW-1185">Reference proteome</keyword>
<dbReference type="GO" id="GO:0019288">
    <property type="term" value="P:isopentenyl diphosphate biosynthetic process, methylerythritol 4-phosphate pathway"/>
    <property type="evidence" value="ECO:0007669"/>
    <property type="project" value="UniProtKB-UniRule"/>
</dbReference>
<dbReference type="GO" id="GO:0050518">
    <property type="term" value="F:2-C-methyl-D-erythritol 4-phosphate cytidylyltransferase activity"/>
    <property type="evidence" value="ECO:0007669"/>
    <property type="project" value="UniProtKB-UniRule"/>
</dbReference>
<dbReference type="STRING" id="393595.ABO_1166"/>
<evidence type="ECO:0000256" key="2">
    <source>
        <dbReference type="ARBA" id="ARBA00022695"/>
    </source>
</evidence>
<name>Q0VQD4_ALCBS</name>
<feature type="site" description="Transition state stabilizer" evidence="3">
    <location>
        <position position="7"/>
    </location>
</feature>
<dbReference type="HOGENOM" id="CLU_061281_3_1_6"/>
<keyword evidence="3" id="KW-0414">Isoprene biosynthesis</keyword>
<comment type="similarity">
    <text evidence="3">Belongs to the IspD/TarI cytidylyltransferase family. IspD subfamily.</text>
</comment>
<dbReference type="AlphaFoldDB" id="Q0VQD4"/>
<comment type="catalytic activity">
    <reaction evidence="3">
        <text>2-C-methyl-D-erythritol 4-phosphate + CTP + H(+) = 4-CDP-2-C-methyl-D-erythritol + diphosphate</text>
        <dbReference type="Rhea" id="RHEA:13429"/>
        <dbReference type="ChEBI" id="CHEBI:15378"/>
        <dbReference type="ChEBI" id="CHEBI:33019"/>
        <dbReference type="ChEBI" id="CHEBI:37563"/>
        <dbReference type="ChEBI" id="CHEBI:57823"/>
        <dbReference type="ChEBI" id="CHEBI:58262"/>
        <dbReference type="EC" id="2.7.7.60"/>
    </reaction>
</comment>
<dbReference type="FunFam" id="3.90.550.10:FF:000003">
    <property type="entry name" value="2-C-methyl-D-erythritol 4-phosphate cytidylyltransferase"/>
    <property type="match status" value="1"/>
</dbReference>
<dbReference type="InterPro" id="IPR001228">
    <property type="entry name" value="IspD"/>
</dbReference>
<organism evidence="4 5">
    <name type="scientific">Alcanivorax borkumensis (strain ATCC 700651 / DSM 11573 / NCIMB 13689 / SK2)</name>
    <dbReference type="NCBI Taxonomy" id="393595"/>
    <lineage>
        <taxon>Bacteria</taxon>
        <taxon>Pseudomonadati</taxon>
        <taxon>Pseudomonadota</taxon>
        <taxon>Gammaproteobacteria</taxon>
        <taxon>Oceanospirillales</taxon>
        <taxon>Alcanivoracaceae</taxon>
        <taxon>Alcanivorax</taxon>
    </lineage>
</organism>